<dbReference type="EMBL" id="QDKG01000001">
    <property type="protein sequence ID" value="PVH26252.1"/>
    <property type="molecule type" value="Genomic_DNA"/>
</dbReference>
<proteinExistence type="predicted"/>
<dbReference type="Proteomes" id="UP000245627">
    <property type="component" value="Unassembled WGS sequence"/>
</dbReference>
<evidence type="ECO:0000313" key="2">
    <source>
        <dbReference type="Proteomes" id="UP000245627"/>
    </source>
</evidence>
<keyword evidence="2" id="KW-1185">Reference proteome</keyword>
<organism evidence="1 2">
    <name type="scientific">Sphingobacterium corticibacter</name>
    <dbReference type="NCBI Taxonomy" id="2171749"/>
    <lineage>
        <taxon>Bacteria</taxon>
        <taxon>Pseudomonadati</taxon>
        <taxon>Bacteroidota</taxon>
        <taxon>Sphingobacteriia</taxon>
        <taxon>Sphingobacteriales</taxon>
        <taxon>Sphingobacteriaceae</taxon>
        <taxon>Sphingobacterium</taxon>
    </lineage>
</organism>
<protein>
    <submittedName>
        <fullName evidence="1">Uncharacterized protein</fullName>
    </submittedName>
</protein>
<evidence type="ECO:0000313" key="1">
    <source>
        <dbReference type="EMBL" id="PVH26252.1"/>
    </source>
</evidence>
<reference evidence="1 2" key="1">
    <citation type="submission" date="2018-04" db="EMBL/GenBank/DDBJ databases">
        <title>Sphingobacterium cortibacter sp. nov.</title>
        <authorList>
            <person name="Li Y."/>
        </authorList>
    </citation>
    <scope>NUCLEOTIDE SEQUENCE [LARGE SCALE GENOMIC DNA]</scope>
    <source>
        <strain evidence="1 2">2c-3</strain>
    </source>
</reference>
<dbReference type="AlphaFoldDB" id="A0A2T8HLR8"/>
<gene>
    <name evidence="1" type="ORF">DC487_01105</name>
</gene>
<name>A0A2T8HLR8_9SPHI</name>
<comment type="caution">
    <text evidence="1">The sequence shown here is derived from an EMBL/GenBank/DDBJ whole genome shotgun (WGS) entry which is preliminary data.</text>
</comment>
<accession>A0A2T8HLR8</accession>
<sequence>MTIINKILQPGIRELLLALELNTQCLVLPEARAPYLRGRISAVQKENNSMKFRTKIENGHIYAWRIC</sequence>